<dbReference type="InterPro" id="IPR000914">
    <property type="entry name" value="SBP_5_dom"/>
</dbReference>
<evidence type="ECO:0000313" key="6">
    <source>
        <dbReference type="EMBL" id="ODP39323.1"/>
    </source>
</evidence>
<dbReference type="STRING" id="1888892.BFL28_10955"/>
<dbReference type="Gene3D" id="3.90.76.10">
    <property type="entry name" value="Dipeptide-binding Protein, Domain 1"/>
    <property type="match status" value="1"/>
</dbReference>
<dbReference type="Pfam" id="PF00496">
    <property type="entry name" value="SBP_bac_5"/>
    <property type="match status" value="1"/>
</dbReference>
<feature type="domain" description="Solute-binding protein family 5" evidence="5">
    <location>
        <begin position="71"/>
        <end position="319"/>
    </location>
</feature>
<keyword evidence="7" id="KW-1185">Reference proteome</keyword>
<dbReference type="RefSeq" id="WP_069319094.1">
    <property type="nucleotide sequence ID" value="NZ_MDDS01000006.1"/>
</dbReference>
<dbReference type="Proteomes" id="UP000094487">
    <property type="component" value="Unassembled WGS sequence"/>
</dbReference>
<reference evidence="6 7" key="1">
    <citation type="submission" date="2016-08" db="EMBL/GenBank/DDBJ databases">
        <title>Draft genome of the agarase producing Sphingomonas sp. MCT13.</title>
        <authorList>
            <person name="D'Andrea M.M."/>
            <person name="Rossolini G.M."/>
            <person name="Thaller M.C."/>
        </authorList>
    </citation>
    <scope>NUCLEOTIDE SEQUENCE [LARGE SCALE GENOMIC DNA]</scope>
    <source>
        <strain evidence="6 7">MCT13</strain>
    </source>
</reference>
<evidence type="ECO:0000313" key="7">
    <source>
        <dbReference type="Proteomes" id="UP000094487"/>
    </source>
</evidence>
<dbReference type="InterPro" id="IPR039424">
    <property type="entry name" value="SBP_5"/>
</dbReference>
<dbReference type="GO" id="GO:1904680">
    <property type="term" value="F:peptide transmembrane transporter activity"/>
    <property type="evidence" value="ECO:0007669"/>
    <property type="project" value="TreeGrafter"/>
</dbReference>
<dbReference type="EMBL" id="MDDS01000006">
    <property type="protein sequence ID" value="ODP39323.1"/>
    <property type="molecule type" value="Genomic_DNA"/>
</dbReference>
<comment type="similarity">
    <text evidence="2">Belongs to the bacterial solute-binding protein 5 family.</text>
</comment>
<dbReference type="GO" id="GO:0015833">
    <property type="term" value="P:peptide transport"/>
    <property type="evidence" value="ECO:0007669"/>
    <property type="project" value="TreeGrafter"/>
</dbReference>
<keyword evidence="4" id="KW-0732">Signal</keyword>
<dbReference type="Gene3D" id="3.10.105.10">
    <property type="entry name" value="Dipeptide-binding Protein, Domain 3"/>
    <property type="match status" value="1"/>
</dbReference>
<dbReference type="OrthoDB" id="9803988at2"/>
<dbReference type="PANTHER" id="PTHR30290">
    <property type="entry name" value="PERIPLASMIC BINDING COMPONENT OF ABC TRANSPORTER"/>
    <property type="match status" value="1"/>
</dbReference>
<accession>A0A1E3M027</accession>
<evidence type="ECO:0000256" key="2">
    <source>
        <dbReference type="ARBA" id="ARBA00005695"/>
    </source>
</evidence>
<name>A0A1E3M027_9SPHN</name>
<gene>
    <name evidence="6" type="ORF">BFL28_10955</name>
</gene>
<dbReference type="SUPFAM" id="SSF53850">
    <property type="entry name" value="Periplasmic binding protein-like II"/>
    <property type="match status" value="1"/>
</dbReference>
<dbReference type="PANTHER" id="PTHR30290:SF10">
    <property type="entry name" value="PERIPLASMIC OLIGOPEPTIDE-BINDING PROTEIN-RELATED"/>
    <property type="match status" value="1"/>
</dbReference>
<evidence type="ECO:0000256" key="1">
    <source>
        <dbReference type="ARBA" id="ARBA00004418"/>
    </source>
</evidence>
<dbReference type="AlphaFoldDB" id="A0A1E3M027"/>
<protein>
    <recommendedName>
        <fullName evidence="5">Solute-binding protein family 5 domain-containing protein</fullName>
    </recommendedName>
</protein>
<keyword evidence="3" id="KW-0813">Transport</keyword>
<organism evidence="6 7">
    <name type="scientific">Sphingomonas turrisvirgatae</name>
    <dbReference type="NCBI Taxonomy" id="1888892"/>
    <lineage>
        <taxon>Bacteria</taxon>
        <taxon>Pseudomonadati</taxon>
        <taxon>Pseudomonadota</taxon>
        <taxon>Alphaproteobacteria</taxon>
        <taxon>Sphingomonadales</taxon>
        <taxon>Sphingomonadaceae</taxon>
        <taxon>Sphingomonas</taxon>
    </lineage>
</organism>
<sequence length="487" mass="52888">MRHLRLLTAALIALATPGCERRPDDLAVTVSVIGGNPGLRSSAEGRLPEPSRVYTAAIAQGLVRYDGAGGVVPGLAERWIVTDGGRSYIFRLRPAQWADASPVTAKQVVDSLTRTIGPRSRTPLEPFLAVIDEVVEMTPQVIEVRLKRPRPDLLKLFAQPELAIVRAGDPSGTGPFRTVPGRPGWRALRPADDMAEAGAEEPAADENETVLLRGERAASAIVRFVARQSDLVLGGSFRDLPLLTHAQVPPANIRIDPAAGLFGLAIVSREGFLATAENRRAIAMAIDRPALTALFRPDWQPVETLLSGRLDSAAEPTIPQWQALPFAERQALARSRVDAWRADHRDGSLAIRIAMPDGPGATLAWGRIARDLRDIGLQPYRVGMRAPAELRLIDEVAPYDSGRWYLVTACRSCPDDLTTLIDAARDAETLPERSARIAAADLAVSEDGAYIPIAQPLRWSLVAVRLQAWQENGPAWHPLTHLRSAQP</sequence>
<comment type="caution">
    <text evidence="6">The sequence shown here is derived from an EMBL/GenBank/DDBJ whole genome shotgun (WGS) entry which is preliminary data.</text>
</comment>
<evidence type="ECO:0000256" key="3">
    <source>
        <dbReference type="ARBA" id="ARBA00022448"/>
    </source>
</evidence>
<dbReference type="GO" id="GO:0030313">
    <property type="term" value="C:cell envelope"/>
    <property type="evidence" value="ECO:0007669"/>
    <property type="project" value="UniProtKB-SubCell"/>
</dbReference>
<evidence type="ECO:0000259" key="5">
    <source>
        <dbReference type="Pfam" id="PF00496"/>
    </source>
</evidence>
<proteinExistence type="inferred from homology"/>
<evidence type="ECO:0000256" key="4">
    <source>
        <dbReference type="ARBA" id="ARBA00022729"/>
    </source>
</evidence>
<comment type="subcellular location">
    <subcellularLocation>
        <location evidence="1">Periplasm</location>
    </subcellularLocation>
</comment>